<dbReference type="CDD" id="cd08349">
    <property type="entry name" value="BLMA_like"/>
    <property type="match status" value="1"/>
</dbReference>
<evidence type="ECO:0000313" key="5">
    <source>
        <dbReference type="EMBL" id="MDT9599261.1"/>
    </source>
</evidence>
<reference evidence="5 6" key="1">
    <citation type="submission" date="2023-05" db="EMBL/GenBank/DDBJ databases">
        <authorList>
            <person name="Guo Y."/>
        </authorList>
    </citation>
    <scope>NUCLEOTIDE SEQUENCE [LARGE SCALE GENOMIC DNA]</scope>
    <source>
        <strain evidence="5 6">GR2756</strain>
    </source>
</reference>
<dbReference type="Proteomes" id="UP001259572">
    <property type="component" value="Unassembled WGS sequence"/>
</dbReference>
<proteinExistence type="inferred from homology"/>
<organism evidence="5 6">
    <name type="scientific">Sphingosinicella rhizophila</name>
    <dbReference type="NCBI Taxonomy" id="3050082"/>
    <lineage>
        <taxon>Bacteria</taxon>
        <taxon>Pseudomonadati</taxon>
        <taxon>Pseudomonadota</taxon>
        <taxon>Alphaproteobacteria</taxon>
        <taxon>Sphingomonadales</taxon>
        <taxon>Sphingosinicellaceae</taxon>
        <taxon>Sphingosinicella</taxon>
    </lineage>
</organism>
<dbReference type="InterPro" id="IPR029068">
    <property type="entry name" value="Glyas_Bleomycin-R_OHBP_Dase"/>
</dbReference>
<gene>
    <name evidence="5" type="ORF">RQX22_09890</name>
</gene>
<dbReference type="PROSITE" id="PS51819">
    <property type="entry name" value="VOC"/>
    <property type="match status" value="1"/>
</dbReference>
<evidence type="ECO:0000313" key="6">
    <source>
        <dbReference type="Proteomes" id="UP001259572"/>
    </source>
</evidence>
<dbReference type="InterPro" id="IPR037523">
    <property type="entry name" value="VOC_core"/>
</dbReference>
<name>A0ABU3Q790_9SPHN</name>
<dbReference type="SUPFAM" id="SSF54593">
    <property type="entry name" value="Glyoxalase/Bleomycin resistance protein/Dihydroxybiphenyl dioxygenase"/>
    <property type="match status" value="1"/>
</dbReference>
<accession>A0ABU3Q790</accession>
<keyword evidence="3" id="KW-0046">Antibiotic resistance</keyword>
<evidence type="ECO:0000256" key="1">
    <source>
        <dbReference type="ARBA" id="ARBA00011051"/>
    </source>
</evidence>
<feature type="domain" description="VOC" evidence="4">
    <location>
        <begin position="20"/>
        <end position="136"/>
    </location>
</feature>
<dbReference type="Pfam" id="PF19581">
    <property type="entry name" value="Glyoxalase_7"/>
    <property type="match status" value="1"/>
</dbReference>
<evidence type="ECO:0000256" key="2">
    <source>
        <dbReference type="ARBA" id="ARBA00021572"/>
    </source>
</evidence>
<dbReference type="InterPro" id="IPR000335">
    <property type="entry name" value="Bleomycin-R"/>
</dbReference>
<comment type="similarity">
    <text evidence="1">Belongs to the bleomycin resistance protein family.</text>
</comment>
<protein>
    <recommendedName>
        <fullName evidence="2">Bleomycin resistance protein</fullName>
    </recommendedName>
</protein>
<dbReference type="Gene3D" id="3.10.180.10">
    <property type="entry name" value="2,3-Dihydroxybiphenyl 1,2-Dioxygenase, domain 1"/>
    <property type="match status" value="1"/>
</dbReference>
<comment type="caution">
    <text evidence="5">The sequence shown here is derived from an EMBL/GenBank/DDBJ whole genome shotgun (WGS) entry which is preliminary data.</text>
</comment>
<dbReference type="EMBL" id="JAVUPU010000004">
    <property type="protein sequence ID" value="MDT9599261.1"/>
    <property type="molecule type" value="Genomic_DNA"/>
</dbReference>
<dbReference type="RefSeq" id="WP_315726014.1">
    <property type="nucleotide sequence ID" value="NZ_JAVUPU010000004.1"/>
</dbReference>
<evidence type="ECO:0000259" key="4">
    <source>
        <dbReference type="PROSITE" id="PS51819"/>
    </source>
</evidence>
<keyword evidence="6" id="KW-1185">Reference proteome</keyword>
<evidence type="ECO:0000256" key="3">
    <source>
        <dbReference type="ARBA" id="ARBA00023251"/>
    </source>
</evidence>
<sequence length="145" mass="16232">MKAEATDQAGKAASVEEHVRFDQTCPILRIFDEPAAKEFYLGFLGFHLDWEHRFGEDYPLYAQVSRAGLILHLSGHHGDACPGSALFVPMQGIGAFHRELSGKNHKHTKPSIADEAWGLIMEVTDPFGNRLRFCQRKEEGVEQPA</sequence>